<name>A0A229RLN7_AMYAL</name>
<protein>
    <submittedName>
        <fullName evidence="2">SMI1/KNR4 family protein</fullName>
    </submittedName>
</protein>
<dbReference type="RefSeq" id="WP_020629478.1">
    <property type="nucleotide sequence ID" value="NZ_KB913032.1"/>
</dbReference>
<proteinExistence type="predicted"/>
<accession>A0A229RLN7</accession>
<sequence length="518" mass="56165">MNPGDIGREMARLLRDSTRSVEFTSAVLRIHNTGGGLSLQAETESGRYLNPDMTALADLFLPLPPSIYEVRLNHTGEYTFLATPDVGTMSPAWLVFDQDFRYPGHPLPGLPLPTRSRPSGAPTDPAVLARITALAAEFAGLYEEIKGHAPRWEPGLTETEIAEAEERIGARLPEDLRALFRITGWDNESGLLGRYAHDPLHLLVERYLDGAPGSYGWEDPVSEEGVVFETPPAGRVKRLSRNDWWITFGSDHAGDFVAVDLDPAEAGTSGQILEYGRNVWGPIRYVAASITGMLEEVLRALKAGEYDNDEPESPYLIADASFHRESARAHDQVLTETTDLGGVDDPGLVQELYLNAPGSVDLAVLNPLSSLRHLRVNRADSVVADLSGFPLLEAVSIEASKVDLAGHPTLWSLSLTGVRHPIDFDRLLGLPGLLRLGLAGLDVPELERVGELSSLRVLTLDDGQVRRLLDAGVTLPSLAAIEITGGAPLAEIVRLRRRLRPDGPAPEVIEASGTLTAP</sequence>
<dbReference type="InterPro" id="IPR051873">
    <property type="entry name" value="KNR4/SMI1_regulator"/>
</dbReference>
<dbReference type="InterPro" id="IPR018958">
    <property type="entry name" value="Knr4/Smi1-like_dom"/>
</dbReference>
<dbReference type="InterPro" id="IPR037883">
    <property type="entry name" value="Knr4/Smi1-like_sf"/>
</dbReference>
<dbReference type="SUPFAM" id="SSF160631">
    <property type="entry name" value="SMI1/KNR4-like"/>
    <property type="match status" value="1"/>
</dbReference>
<evidence type="ECO:0000259" key="1">
    <source>
        <dbReference type="SMART" id="SM00860"/>
    </source>
</evidence>
<dbReference type="SMART" id="SM00860">
    <property type="entry name" value="SMI1_KNR4"/>
    <property type="match status" value="1"/>
</dbReference>
<dbReference type="PANTHER" id="PTHR47432">
    <property type="entry name" value="CELL WALL ASSEMBLY REGULATOR SMI1"/>
    <property type="match status" value="1"/>
</dbReference>
<dbReference type="Gene3D" id="3.40.1580.10">
    <property type="entry name" value="SMI1/KNR4-like"/>
    <property type="match status" value="1"/>
</dbReference>
<feature type="domain" description="Knr4/Smi1-like" evidence="1">
    <location>
        <begin position="155"/>
        <end position="300"/>
    </location>
</feature>
<gene>
    <name evidence="2" type="ORF">CFP75_23540</name>
</gene>
<dbReference type="EMBL" id="NMQU01000073">
    <property type="protein sequence ID" value="OXM47563.1"/>
    <property type="molecule type" value="Genomic_DNA"/>
</dbReference>
<reference evidence="2 3" key="1">
    <citation type="submission" date="2017-07" db="EMBL/GenBank/DDBJ databases">
        <title>Amycolatopsis alba DSM 44262 Genome sequencing and assembly.</title>
        <authorList>
            <person name="Kaur N."/>
            <person name="Mayilraj S."/>
        </authorList>
    </citation>
    <scope>NUCLEOTIDE SEQUENCE [LARGE SCALE GENOMIC DNA]</scope>
    <source>
        <strain evidence="2 3">DSM 44262</strain>
    </source>
</reference>
<comment type="caution">
    <text evidence="2">The sequence shown here is derived from an EMBL/GenBank/DDBJ whole genome shotgun (WGS) entry which is preliminary data.</text>
</comment>
<evidence type="ECO:0000313" key="2">
    <source>
        <dbReference type="EMBL" id="OXM47563.1"/>
    </source>
</evidence>
<organism evidence="2 3">
    <name type="scientific">Amycolatopsis alba DSM 44262</name>
    <dbReference type="NCBI Taxonomy" id="1125972"/>
    <lineage>
        <taxon>Bacteria</taxon>
        <taxon>Bacillati</taxon>
        <taxon>Actinomycetota</taxon>
        <taxon>Actinomycetes</taxon>
        <taxon>Pseudonocardiales</taxon>
        <taxon>Pseudonocardiaceae</taxon>
        <taxon>Amycolatopsis</taxon>
    </lineage>
</organism>
<evidence type="ECO:0000313" key="3">
    <source>
        <dbReference type="Proteomes" id="UP000215563"/>
    </source>
</evidence>
<dbReference type="Pfam" id="PF09346">
    <property type="entry name" value="SMI1_KNR4"/>
    <property type="match status" value="1"/>
</dbReference>
<dbReference type="PANTHER" id="PTHR47432:SF1">
    <property type="entry name" value="CELL WALL ASSEMBLY REGULATOR SMI1"/>
    <property type="match status" value="1"/>
</dbReference>
<dbReference type="InterPro" id="IPR032675">
    <property type="entry name" value="LRR_dom_sf"/>
</dbReference>
<dbReference type="Proteomes" id="UP000215563">
    <property type="component" value="Unassembled WGS sequence"/>
</dbReference>
<keyword evidence="3" id="KW-1185">Reference proteome</keyword>
<dbReference type="AlphaFoldDB" id="A0A229RLN7"/>
<dbReference type="Gene3D" id="3.80.10.10">
    <property type="entry name" value="Ribonuclease Inhibitor"/>
    <property type="match status" value="1"/>
</dbReference>